<organism evidence="1 2">
    <name type="scientific">Daedalea quercina L-15889</name>
    <dbReference type="NCBI Taxonomy" id="1314783"/>
    <lineage>
        <taxon>Eukaryota</taxon>
        <taxon>Fungi</taxon>
        <taxon>Dikarya</taxon>
        <taxon>Basidiomycota</taxon>
        <taxon>Agaricomycotina</taxon>
        <taxon>Agaricomycetes</taxon>
        <taxon>Polyporales</taxon>
        <taxon>Fomitopsis</taxon>
    </lineage>
</organism>
<dbReference type="Proteomes" id="UP000076727">
    <property type="component" value="Unassembled WGS sequence"/>
</dbReference>
<evidence type="ECO:0000313" key="2">
    <source>
        <dbReference type="Proteomes" id="UP000076727"/>
    </source>
</evidence>
<dbReference type="EMBL" id="KV429060">
    <property type="protein sequence ID" value="KZT69168.1"/>
    <property type="molecule type" value="Genomic_DNA"/>
</dbReference>
<accession>A0A165Q952</accession>
<evidence type="ECO:0000313" key="1">
    <source>
        <dbReference type="EMBL" id="KZT69168.1"/>
    </source>
</evidence>
<reference evidence="1 2" key="1">
    <citation type="journal article" date="2016" name="Mol. Biol. Evol.">
        <title>Comparative Genomics of Early-Diverging Mushroom-Forming Fungi Provides Insights into the Origins of Lignocellulose Decay Capabilities.</title>
        <authorList>
            <person name="Nagy L.G."/>
            <person name="Riley R."/>
            <person name="Tritt A."/>
            <person name="Adam C."/>
            <person name="Daum C."/>
            <person name="Floudas D."/>
            <person name="Sun H."/>
            <person name="Yadav J.S."/>
            <person name="Pangilinan J."/>
            <person name="Larsson K.H."/>
            <person name="Matsuura K."/>
            <person name="Barry K."/>
            <person name="Labutti K."/>
            <person name="Kuo R."/>
            <person name="Ohm R.A."/>
            <person name="Bhattacharya S.S."/>
            <person name="Shirouzu T."/>
            <person name="Yoshinaga Y."/>
            <person name="Martin F.M."/>
            <person name="Grigoriev I.V."/>
            <person name="Hibbett D.S."/>
        </authorList>
    </citation>
    <scope>NUCLEOTIDE SEQUENCE [LARGE SCALE GENOMIC DNA]</scope>
    <source>
        <strain evidence="1 2">L-15889</strain>
    </source>
</reference>
<name>A0A165Q952_9APHY</name>
<proteinExistence type="predicted"/>
<gene>
    <name evidence="1" type="ORF">DAEQUDRAFT_738279</name>
</gene>
<dbReference type="AlphaFoldDB" id="A0A165Q952"/>
<sequence length="254" mass="28883">MSVSEGNVWYDDHQNKTVCPPPSLGDKEVAGQFVNRGAYNAPAGNRDKHSGWAPRDTRTVDNVWVAYYAAAPLRQQLAVAPLKVCVNLTELRVAECIYSRWDVYAPIVAIIWQMNLKDILLMLQPVFGTLPHNQNVRRAYTVEKRLFETSHYGGPSPTCHDYFPGDRLKGWPCEPLTGLAAIPLHFQLLDHTLDAYRFERRLHWDWEEYPPTALQRRLLSHAPGPSVVGIAMSWKLATITVCLTARYTRLEDVD</sequence>
<protein>
    <submittedName>
        <fullName evidence="1">Uncharacterized protein</fullName>
    </submittedName>
</protein>
<keyword evidence="2" id="KW-1185">Reference proteome</keyword>